<sequence length="114" mass="13115">YDCETYTQLNCQFRGKNDGGIDLEVGVQCKAYFSHNIDKDHIDAFKTVVRERGYDIGVFVGASEKRISLGAYISATKSDRIIVTTHKRMCRDILDFIINRLNQKSRALEDRCKF</sequence>
<comment type="caution">
    <text evidence="1">The sequence shown here is derived from an EMBL/GenBank/DDBJ whole genome shotgun (WGS) entry which is preliminary data.</text>
</comment>
<dbReference type="EMBL" id="CAJVPU010034498">
    <property type="protein sequence ID" value="CAG8725445.1"/>
    <property type="molecule type" value="Genomic_DNA"/>
</dbReference>
<organism evidence="1 2">
    <name type="scientific">Dentiscutata heterogama</name>
    <dbReference type="NCBI Taxonomy" id="1316150"/>
    <lineage>
        <taxon>Eukaryota</taxon>
        <taxon>Fungi</taxon>
        <taxon>Fungi incertae sedis</taxon>
        <taxon>Mucoromycota</taxon>
        <taxon>Glomeromycotina</taxon>
        <taxon>Glomeromycetes</taxon>
        <taxon>Diversisporales</taxon>
        <taxon>Gigasporaceae</taxon>
        <taxon>Dentiscutata</taxon>
    </lineage>
</organism>
<keyword evidence="2" id="KW-1185">Reference proteome</keyword>
<dbReference type="Proteomes" id="UP000789702">
    <property type="component" value="Unassembled WGS sequence"/>
</dbReference>
<feature type="non-terminal residue" evidence="1">
    <location>
        <position position="1"/>
    </location>
</feature>
<protein>
    <submittedName>
        <fullName evidence="1">5962_t:CDS:1</fullName>
    </submittedName>
</protein>
<proteinExistence type="predicted"/>
<feature type="non-terminal residue" evidence="1">
    <location>
        <position position="114"/>
    </location>
</feature>
<gene>
    <name evidence="1" type="ORF">DHETER_LOCUS13096</name>
</gene>
<reference evidence="1" key="1">
    <citation type="submission" date="2021-06" db="EMBL/GenBank/DDBJ databases">
        <authorList>
            <person name="Kallberg Y."/>
            <person name="Tangrot J."/>
            <person name="Rosling A."/>
        </authorList>
    </citation>
    <scope>NUCLEOTIDE SEQUENCE</scope>
    <source>
        <strain evidence="1">IL203A</strain>
    </source>
</reference>
<evidence type="ECO:0000313" key="2">
    <source>
        <dbReference type="Proteomes" id="UP000789702"/>
    </source>
</evidence>
<accession>A0ACA9PUX0</accession>
<name>A0ACA9PUX0_9GLOM</name>
<evidence type="ECO:0000313" key="1">
    <source>
        <dbReference type="EMBL" id="CAG8725445.1"/>
    </source>
</evidence>